<sequence length="582" mass="62571">MSRPSQAPGPRRPLVISLAAIAILCLCAWIGIRARGASPARTGGADGAASRARLLEALGTAYPRAVLGLLAATLCVFAGLSLRRRLPSRLRPILARGALAGATAIACVGLAEGGAAAYLSWQHRAPRLAMAAGPPAKTGAAGASDADASILVVGESSAEGVPYRDWLSVGKVVTWQLRRLFPTRMFHLEVQARAGWTLEQMHQKLAESSRRPDLLILYAGHNEFASRYGWSADVPYYDDDPGPGTAAGLATRLAGWSPLCRLMDEARGRALVASRPPIRPADVVTVPSHTAAQHQERLDDFRRRLGMILADLERAGVLTVVVVPPGNDAGFEPSRSVLLPGTPRADRDAFAAEVLSARELERADEARAIESYRRLIARYPGFAETHFRLARLLQRSGARDEAYREYVLARDLDAHPMRCPSAFQDVYRELAPRHGALLVDGQDVLRARAEAVGSGQLDDILFNDAMHPSLDGHMALAEAILSALRDRGAFGWPQSLAAPAISREACADHFDVTAATWKEVCRFASGFYRATLPIRFDPAEREAKAVAYESALKRLEAGETADALSVRGVGVGRPGTGPAPHR</sequence>
<reference evidence="2 3" key="1">
    <citation type="submission" date="2019-08" db="EMBL/GenBank/DDBJ databases">
        <title>Deep-cultivation of Planctomycetes and their phenomic and genomic characterization uncovers novel biology.</title>
        <authorList>
            <person name="Wiegand S."/>
            <person name="Jogler M."/>
            <person name="Boedeker C."/>
            <person name="Pinto D."/>
            <person name="Vollmers J."/>
            <person name="Rivas-Marin E."/>
            <person name="Kohn T."/>
            <person name="Peeters S.H."/>
            <person name="Heuer A."/>
            <person name="Rast P."/>
            <person name="Oberbeckmann S."/>
            <person name="Bunk B."/>
            <person name="Jeske O."/>
            <person name="Meyerdierks A."/>
            <person name="Storesund J.E."/>
            <person name="Kallscheuer N."/>
            <person name="Luecker S."/>
            <person name="Lage O.M."/>
            <person name="Pohl T."/>
            <person name="Merkel B.J."/>
            <person name="Hornburger P."/>
            <person name="Mueller R.-W."/>
            <person name="Bruemmer F."/>
            <person name="Labrenz M."/>
            <person name="Spormann A.M."/>
            <person name="Op den Camp H."/>
            <person name="Overmann J."/>
            <person name="Amann R."/>
            <person name="Jetten M.S.M."/>
            <person name="Mascher T."/>
            <person name="Medema M.H."/>
            <person name="Devos D.P."/>
            <person name="Kaster A.-K."/>
            <person name="Ovreas L."/>
            <person name="Rohde M."/>
            <person name="Galperin M.Y."/>
            <person name="Jogler C."/>
        </authorList>
    </citation>
    <scope>NUCLEOTIDE SEQUENCE [LARGE SCALE GENOMIC DNA]</scope>
    <source>
        <strain evidence="2 3">OJF2</strain>
    </source>
</reference>
<dbReference type="GO" id="GO:0016788">
    <property type="term" value="F:hydrolase activity, acting on ester bonds"/>
    <property type="evidence" value="ECO:0007669"/>
    <property type="project" value="UniProtKB-ARBA"/>
</dbReference>
<feature type="transmembrane region" description="Helical" evidence="1">
    <location>
        <begin position="94"/>
        <end position="121"/>
    </location>
</feature>
<dbReference type="EMBL" id="CP042997">
    <property type="protein sequence ID" value="QEH36235.1"/>
    <property type="molecule type" value="Genomic_DNA"/>
</dbReference>
<proteinExistence type="predicted"/>
<dbReference type="Gene3D" id="3.40.50.1110">
    <property type="entry name" value="SGNH hydrolase"/>
    <property type="match status" value="1"/>
</dbReference>
<dbReference type="InterPro" id="IPR011990">
    <property type="entry name" value="TPR-like_helical_dom_sf"/>
</dbReference>
<accession>A0A5B9W821</accession>
<dbReference type="Proteomes" id="UP000324233">
    <property type="component" value="Chromosome"/>
</dbReference>
<evidence type="ECO:0000313" key="2">
    <source>
        <dbReference type="EMBL" id="QEH36235.1"/>
    </source>
</evidence>
<evidence type="ECO:0000256" key="1">
    <source>
        <dbReference type="SAM" id="Phobius"/>
    </source>
</evidence>
<dbReference type="AlphaFoldDB" id="A0A5B9W821"/>
<dbReference type="KEGG" id="agv:OJF2_47950"/>
<keyword evidence="1" id="KW-0812">Transmembrane</keyword>
<dbReference type="SUPFAM" id="SSF52266">
    <property type="entry name" value="SGNH hydrolase"/>
    <property type="match status" value="1"/>
</dbReference>
<feature type="transmembrane region" description="Helical" evidence="1">
    <location>
        <begin position="12"/>
        <end position="32"/>
    </location>
</feature>
<dbReference type="Gene3D" id="1.25.40.10">
    <property type="entry name" value="Tetratricopeptide repeat domain"/>
    <property type="match status" value="1"/>
</dbReference>
<dbReference type="InterPro" id="IPR036514">
    <property type="entry name" value="SGNH_hydro_sf"/>
</dbReference>
<feature type="transmembrane region" description="Helical" evidence="1">
    <location>
        <begin position="61"/>
        <end position="82"/>
    </location>
</feature>
<evidence type="ECO:0000313" key="3">
    <source>
        <dbReference type="Proteomes" id="UP000324233"/>
    </source>
</evidence>
<protein>
    <submittedName>
        <fullName evidence="2">Uncharacterized protein</fullName>
    </submittedName>
</protein>
<keyword evidence="1" id="KW-0472">Membrane</keyword>
<organism evidence="2 3">
    <name type="scientific">Aquisphaera giovannonii</name>
    <dbReference type="NCBI Taxonomy" id="406548"/>
    <lineage>
        <taxon>Bacteria</taxon>
        <taxon>Pseudomonadati</taxon>
        <taxon>Planctomycetota</taxon>
        <taxon>Planctomycetia</taxon>
        <taxon>Isosphaerales</taxon>
        <taxon>Isosphaeraceae</taxon>
        <taxon>Aquisphaera</taxon>
    </lineage>
</organism>
<dbReference type="SUPFAM" id="SSF48452">
    <property type="entry name" value="TPR-like"/>
    <property type="match status" value="1"/>
</dbReference>
<keyword evidence="3" id="KW-1185">Reference proteome</keyword>
<gene>
    <name evidence="2" type="ORF">OJF2_47950</name>
</gene>
<keyword evidence="1" id="KW-1133">Transmembrane helix</keyword>
<name>A0A5B9W821_9BACT</name>